<evidence type="ECO:0000313" key="2">
    <source>
        <dbReference type="EMBL" id="OOK65346.1"/>
    </source>
</evidence>
<protein>
    <submittedName>
        <fullName evidence="2">Uncharacterized protein</fullName>
    </submittedName>
</protein>
<sequence length="41" mass="4320">MHPSAGTAAQSPAATAKRRHDRAAKQPPVPTTVVTTNPWRG</sequence>
<feature type="compositionally biased region" description="Low complexity" evidence="1">
    <location>
        <begin position="31"/>
        <end position="41"/>
    </location>
</feature>
<feature type="compositionally biased region" description="Low complexity" evidence="1">
    <location>
        <begin position="1"/>
        <end position="15"/>
    </location>
</feature>
<dbReference type="Proteomes" id="UP000188532">
    <property type="component" value="Unassembled WGS sequence"/>
</dbReference>
<feature type="region of interest" description="Disordered" evidence="1">
    <location>
        <begin position="1"/>
        <end position="41"/>
    </location>
</feature>
<dbReference type="EMBL" id="MVBN01000011">
    <property type="protein sequence ID" value="OOK65346.1"/>
    <property type="molecule type" value="Genomic_DNA"/>
</dbReference>
<name>A0A1V3WG02_MYCKA</name>
<reference evidence="2 3" key="1">
    <citation type="submission" date="2017-02" db="EMBL/GenBank/DDBJ databases">
        <title>Complete genome sequences of Mycobacterium kansasii strains isolated from rhesus macaques.</title>
        <authorList>
            <person name="Panda A."/>
            <person name="Nagaraj S."/>
            <person name="Zhao X."/>
            <person name="Tettelin H."/>
            <person name="Detolla L.J."/>
        </authorList>
    </citation>
    <scope>NUCLEOTIDE SEQUENCE [LARGE SCALE GENOMIC DNA]</scope>
    <source>
        <strain evidence="2 3">11-3469</strain>
    </source>
</reference>
<organism evidence="2 3">
    <name type="scientific">Mycobacterium kansasii</name>
    <dbReference type="NCBI Taxonomy" id="1768"/>
    <lineage>
        <taxon>Bacteria</taxon>
        <taxon>Bacillati</taxon>
        <taxon>Actinomycetota</taxon>
        <taxon>Actinomycetes</taxon>
        <taxon>Mycobacteriales</taxon>
        <taxon>Mycobacteriaceae</taxon>
        <taxon>Mycobacterium</taxon>
    </lineage>
</organism>
<dbReference type="AlphaFoldDB" id="A0A1V3WG02"/>
<evidence type="ECO:0000313" key="3">
    <source>
        <dbReference type="Proteomes" id="UP000188532"/>
    </source>
</evidence>
<gene>
    <name evidence="2" type="ORF">BZL29_7855</name>
</gene>
<proteinExistence type="predicted"/>
<comment type="caution">
    <text evidence="2">The sequence shown here is derived from an EMBL/GenBank/DDBJ whole genome shotgun (WGS) entry which is preliminary data.</text>
</comment>
<accession>A0A1V3WG02</accession>
<evidence type="ECO:0000256" key="1">
    <source>
        <dbReference type="SAM" id="MobiDB-lite"/>
    </source>
</evidence>